<evidence type="ECO:0000313" key="2">
    <source>
        <dbReference type="Proteomes" id="UP000824881"/>
    </source>
</evidence>
<sequence length="515" mass="57014">MQFAFLTIFFALGALFSVQAAIVERQTGVRSCNCAGRSFTTTDVTNAIRGARAGGSGNYPHVYNNFEDFSFSCTPTFFEFPVFRGSVYSGGSPGADRVIYDQSGRFCALEWMAESVYISAIETIVSKFHSPIPPIHPIKYGLNCSIRSRIEKRNRPFNRYHKAGQPSAPSSTPYSRSNAYVNPHYQLPQATKYIRPTYPVSRPTPSSSLPVSNHPKEVVLGGVAFKSSGRSLVRKGLPTPPPPAKYVNSKKPGHVLPPIKARPIPRRRAPPGKRNRNLTLDNTKRPYQSRRNSKRAKKYINKPCPRFTTTGSCNRGLTCMYQHDPAKIAICWNFLQGSCTNTASSCHLSHDPTPERTPICVHFLNKGRCTRENCPFPHVNVGAREGICRDFAVLGYCEKGLDCDKQHVRECPDFAEQGSCTTKRCKLPHVIRANRNRKVDESVSKPGPAVVSVVASAAPTDPDLSPHLTAEKAQLGDEFISLTFNESESSDEESEDDSEEASEGDEPDDTEMQED</sequence>
<name>A0ACB7IX71_PLECO</name>
<dbReference type="EMBL" id="WQMT02000005">
    <property type="protein sequence ID" value="KAG9222610.1"/>
    <property type="molecule type" value="Genomic_DNA"/>
</dbReference>
<gene>
    <name evidence="1" type="ORF">CCMSSC00406_0004524</name>
</gene>
<proteinExistence type="predicted"/>
<dbReference type="Proteomes" id="UP000824881">
    <property type="component" value="Unassembled WGS sequence"/>
</dbReference>
<reference evidence="1 2" key="1">
    <citation type="journal article" date="2021" name="Appl. Environ. Microbiol.">
        <title>Genetic linkage and physical mapping for an oyster mushroom Pleurotus cornucopiae and QTL analysis for the trait cap color.</title>
        <authorList>
            <person name="Zhang Y."/>
            <person name="Gao W."/>
            <person name="Sonnenberg A."/>
            <person name="Chen Q."/>
            <person name="Zhang J."/>
            <person name="Huang C."/>
        </authorList>
    </citation>
    <scope>NUCLEOTIDE SEQUENCE [LARGE SCALE GENOMIC DNA]</scope>
    <source>
        <strain evidence="1">CCMSSC00406</strain>
    </source>
</reference>
<accession>A0ACB7IX71</accession>
<comment type="caution">
    <text evidence="1">The sequence shown here is derived from an EMBL/GenBank/DDBJ whole genome shotgun (WGS) entry which is preliminary data.</text>
</comment>
<organism evidence="1 2">
    <name type="scientific">Pleurotus cornucopiae</name>
    <name type="common">Cornucopia mushroom</name>
    <dbReference type="NCBI Taxonomy" id="5321"/>
    <lineage>
        <taxon>Eukaryota</taxon>
        <taxon>Fungi</taxon>
        <taxon>Dikarya</taxon>
        <taxon>Basidiomycota</taxon>
        <taxon>Agaricomycotina</taxon>
        <taxon>Agaricomycetes</taxon>
        <taxon>Agaricomycetidae</taxon>
        <taxon>Agaricales</taxon>
        <taxon>Pleurotineae</taxon>
        <taxon>Pleurotaceae</taxon>
        <taxon>Pleurotus</taxon>
    </lineage>
</organism>
<keyword evidence="2" id="KW-1185">Reference proteome</keyword>
<protein>
    <submittedName>
        <fullName evidence="1">Uncharacterized protein</fullName>
    </submittedName>
</protein>
<evidence type="ECO:0000313" key="1">
    <source>
        <dbReference type="EMBL" id="KAG9222610.1"/>
    </source>
</evidence>